<evidence type="ECO:0000313" key="2">
    <source>
        <dbReference type="Proteomes" id="UP000230423"/>
    </source>
</evidence>
<evidence type="ECO:0000313" key="1">
    <source>
        <dbReference type="EMBL" id="PIO58489.1"/>
    </source>
</evidence>
<dbReference type="PANTHER" id="PTHR46106">
    <property type="entry name" value="IA-2 PROTEIN TYROSINE PHOSPHATASE, ISOFORM C"/>
    <property type="match status" value="1"/>
</dbReference>
<dbReference type="PANTHER" id="PTHR46106:SF4">
    <property type="entry name" value="IA-2 PROTEIN TYROSINE PHOSPHATASE, ISOFORM C"/>
    <property type="match status" value="1"/>
</dbReference>
<proteinExistence type="predicted"/>
<dbReference type="Proteomes" id="UP000230423">
    <property type="component" value="Unassembled WGS sequence"/>
</dbReference>
<dbReference type="GO" id="GO:0051046">
    <property type="term" value="P:regulation of secretion"/>
    <property type="evidence" value="ECO:0007669"/>
    <property type="project" value="TreeGrafter"/>
</dbReference>
<dbReference type="GO" id="GO:0045202">
    <property type="term" value="C:synapse"/>
    <property type="evidence" value="ECO:0007669"/>
    <property type="project" value="TreeGrafter"/>
</dbReference>
<keyword evidence="2" id="KW-1185">Reference proteome</keyword>
<gene>
    <name evidence="1" type="ORF">TELCIR_20074</name>
</gene>
<dbReference type="EMBL" id="KZ361006">
    <property type="protein sequence ID" value="PIO58489.1"/>
    <property type="molecule type" value="Genomic_DNA"/>
</dbReference>
<accession>A0A2G9TKI5</accession>
<protein>
    <submittedName>
        <fullName evidence="1">Uncharacterized protein</fullName>
    </submittedName>
</protein>
<dbReference type="InterPro" id="IPR033522">
    <property type="entry name" value="IA-2/IA-2_beta"/>
</dbReference>
<reference evidence="1 2" key="1">
    <citation type="submission" date="2015-09" db="EMBL/GenBank/DDBJ databases">
        <title>Draft genome of the parasitic nematode Teladorsagia circumcincta isolate WARC Sus (inbred).</title>
        <authorList>
            <person name="Mitreva M."/>
        </authorList>
    </citation>
    <scope>NUCLEOTIDE SEQUENCE [LARGE SCALE GENOMIC DNA]</scope>
    <source>
        <strain evidence="1 2">S</strain>
    </source>
</reference>
<organism evidence="1 2">
    <name type="scientific">Teladorsagia circumcincta</name>
    <name type="common">Brown stomach worm</name>
    <name type="synonym">Ostertagia circumcincta</name>
    <dbReference type="NCBI Taxonomy" id="45464"/>
    <lineage>
        <taxon>Eukaryota</taxon>
        <taxon>Metazoa</taxon>
        <taxon>Ecdysozoa</taxon>
        <taxon>Nematoda</taxon>
        <taxon>Chromadorea</taxon>
        <taxon>Rhabditida</taxon>
        <taxon>Rhabditina</taxon>
        <taxon>Rhabditomorpha</taxon>
        <taxon>Strongyloidea</taxon>
        <taxon>Trichostrongylidae</taxon>
        <taxon>Teladorsagia</taxon>
    </lineage>
</organism>
<sequence>MTQDTGSGRGSKSSSTSSWCEEAVAQSSIDISTGHVILNFLQECLADPTKIEAQWDAIRDYRNPDKHVTIGTQHANRNRSVVPCNPFLPRERLSDMTTKCHLYFDWEAVRHEWVGLGEE</sequence>
<dbReference type="OrthoDB" id="9880441at2759"/>
<name>A0A2G9TKI5_TELCI</name>
<dbReference type="GO" id="GO:0030141">
    <property type="term" value="C:secretory granule"/>
    <property type="evidence" value="ECO:0007669"/>
    <property type="project" value="InterPro"/>
</dbReference>
<dbReference type="AlphaFoldDB" id="A0A2G9TKI5"/>